<feature type="compositionally biased region" description="Acidic residues" evidence="1">
    <location>
        <begin position="451"/>
        <end position="462"/>
    </location>
</feature>
<feature type="compositionally biased region" description="Polar residues" evidence="1">
    <location>
        <begin position="468"/>
        <end position="483"/>
    </location>
</feature>
<dbReference type="Proteomes" id="UP001228049">
    <property type="component" value="Unassembled WGS sequence"/>
</dbReference>
<organism evidence="2 3">
    <name type="scientific">Dissostichus eleginoides</name>
    <name type="common">Patagonian toothfish</name>
    <name type="synonym">Dissostichus amissus</name>
    <dbReference type="NCBI Taxonomy" id="100907"/>
    <lineage>
        <taxon>Eukaryota</taxon>
        <taxon>Metazoa</taxon>
        <taxon>Chordata</taxon>
        <taxon>Craniata</taxon>
        <taxon>Vertebrata</taxon>
        <taxon>Euteleostomi</taxon>
        <taxon>Actinopterygii</taxon>
        <taxon>Neopterygii</taxon>
        <taxon>Teleostei</taxon>
        <taxon>Neoteleostei</taxon>
        <taxon>Acanthomorphata</taxon>
        <taxon>Eupercaria</taxon>
        <taxon>Perciformes</taxon>
        <taxon>Notothenioidei</taxon>
        <taxon>Nototheniidae</taxon>
        <taxon>Dissostichus</taxon>
    </lineage>
</organism>
<proteinExistence type="predicted"/>
<reference evidence="2" key="1">
    <citation type="submission" date="2023-04" db="EMBL/GenBank/DDBJ databases">
        <title>Chromosome-level genome of Chaenocephalus aceratus.</title>
        <authorList>
            <person name="Park H."/>
        </authorList>
    </citation>
    <scope>NUCLEOTIDE SEQUENCE</scope>
    <source>
        <strain evidence="2">DE</strain>
        <tissue evidence="2">Muscle</tissue>
    </source>
</reference>
<feature type="region of interest" description="Disordered" evidence="1">
    <location>
        <begin position="409"/>
        <end position="428"/>
    </location>
</feature>
<dbReference type="EMBL" id="JASDAP010000004">
    <property type="protein sequence ID" value="KAK1904512.1"/>
    <property type="molecule type" value="Genomic_DNA"/>
</dbReference>
<evidence type="ECO:0000256" key="1">
    <source>
        <dbReference type="SAM" id="MobiDB-lite"/>
    </source>
</evidence>
<keyword evidence="3" id="KW-1185">Reference proteome</keyword>
<evidence type="ECO:0000313" key="2">
    <source>
        <dbReference type="EMBL" id="KAK1904512.1"/>
    </source>
</evidence>
<feature type="region of interest" description="Disordered" evidence="1">
    <location>
        <begin position="356"/>
        <end position="380"/>
    </location>
</feature>
<feature type="region of interest" description="Disordered" evidence="1">
    <location>
        <begin position="172"/>
        <end position="201"/>
    </location>
</feature>
<evidence type="ECO:0000313" key="3">
    <source>
        <dbReference type="Proteomes" id="UP001228049"/>
    </source>
</evidence>
<feature type="region of interest" description="Disordered" evidence="1">
    <location>
        <begin position="451"/>
        <end position="483"/>
    </location>
</feature>
<sequence>MQTLVQFVQQRLVPRAETLTNRMEALKHRMVDRKTHAEDREAAIRFVAQRMLGDRKEEEEEEEEDLCFNKLFTFINSLQDKQWENLRSQMREPLTQVHLAQVSRRIVTVVSELVLQVLVLVLMDQLQPGPFRGFRQELLQSSESLSSHTEEFLDPAAKEVMSDICEPCADMTSGEKQRGSNTSPILTNAPVKMTATSDESRHSDTRDLESLHEFYCCCIPFVYKKLHSFPIRVREALKKIRNNEEANPDIGDASPPHDTTQQKTFTHDEVLKELLASSLLMLSSCCIQARVTSSEPYRETVLPLASKILETVALRANQLFERQREVEGSENVTVTEEQVAASALLVRKELQDTIEDFFDNPKKEEDGEDGEEGFSGFMSIKGRQKNSKVTGSKDVEEMVQFLLDEAQGKKEDKTLAQSTSPQSQCERAPTVDMWHRIINFFTIPKEALDQLSDDEEEEEEEEGRSSDRLTISESGSQESNNNMPEVVQSLMREAEGGEGALKGLEDLISQDKLFHFSKSLADQLTDMFNQQTHSKNHFLDVGRLAWSDSELCKPSKTFPITAVFEPSEQVSDDC</sequence>
<gene>
    <name evidence="2" type="ORF">KUDE01_011694</name>
</gene>
<dbReference type="AlphaFoldDB" id="A0AAD9CM06"/>
<protein>
    <submittedName>
        <fullName evidence="2">Transcriptional regulatory protein</fullName>
    </submittedName>
</protein>
<feature type="compositionally biased region" description="Polar residues" evidence="1">
    <location>
        <begin position="415"/>
        <end position="425"/>
    </location>
</feature>
<accession>A0AAD9CM06</accession>
<name>A0AAD9CM06_DISEL</name>
<comment type="caution">
    <text evidence="2">The sequence shown here is derived from an EMBL/GenBank/DDBJ whole genome shotgun (WGS) entry which is preliminary data.</text>
</comment>